<evidence type="ECO:0000256" key="4">
    <source>
        <dbReference type="ARBA" id="ARBA00022975"/>
    </source>
</evidence>
<dbReference type="Gene3D" id="3.40.50.1370">
    <property type="entry name" value="Aspartate/ornithine carbamoyltransferase"/>
    <property type="match status" value="2"/>
</dbReference>
<dbReference type="InterPro" id="IPR006131">
    <property type="entry name" value="Asp_carbamoyltransf_Asp/Orn-bd"/>
</dbReference>
<dbReference type="Proteomes" id="UP000593765">
    <property type="component" value="Chromosome"/>
</dbReference>
<dbReference type="UniPathway" id="UPA00070">
    <property type="reaction ID" value="UER00116"/>
</dbReference>
<evidence type="ECO:0000256" key="5">
    <source>
        <dbReference type="ARBA" id="ARBA00043884"/>
    </source>
</evidence>
<dbReference type="InterPro" id="IPR006130">
    <property type="entry name" value="Asp/Orn_carbamoylTrfase"/>
</dbReference>
<feature type="domain" description="Aspartate/ornithine carbamoyltransferase Asp/Orn-binding" evidence="8">
    <location>
        <begin position="159"/>
        <end position="305"/>
    </location>
</feature>
<dbReference type="InterPro" id="IPR006132">
    <property type="entry name" value="Asp/Orn_carbamoyltranf_P-bd"/>
</dbReference>
<name>A0A7M2WXW4_9BACT</name>
<feature type="binding site" evidence="7">
    <location>
        <position position="63"/>
    </location>
    <ligand>
        <name>carbamoyl phosphate</name>
        <dbReference type="ChEBI" id="CHEBI:58228"/>
    </ligand>
</feature>
<dbReference type="PRINTS" id="PR00100">
    <property type="entry name" value="AOTCASE"/>
</dbReference>
<feature type="binding site" evidence="7">
    <location>
        <position position="143"/>
    </location>
    <ligand>
        <name>carbamoyl phosphate</name>
        <dbReference type="ChEBI" id="CHEBI:58228"/>
    </ligand>
</feature>
<dbReference type="PANTHER" id="PTHR45753">
    <property type="entry name" value="ORNITHINE CARBAMOYLTRANSFERASE, MITOCHONDRIAL"/>
    <property type="match status" value="1"/>
</dbReference>
<evidence type="ECO:0000256" key="6">
    <source>
        <dbReference type="ARBA" id="ARBA00048859"/>
    </source>
</evidence>
<dbReference type="InterPro" id="IPR002082">
    <property type="entry name" value="Asp_carbamoyltransf"/>
</dbReference>
<dbReference type="EMBL" id="CP063458">
    <property type="protein sequence ID" value="QOV89360.1"/>
    <property type="molecule type" value="Genomic_DNA"/>
</dbReference>
<feature type="domain" description="Aspartate/ornithine carbamoyltransferase carbamoyl-P binding" evidence="9">
    <location>
        <begin position="10"/>
        <end position="153"/>
    </location>
</feature>
<dbReference type="FunFam" id="3.40.50.1370:FF:000007">
    <property type="entry name" value="Aspartate carbamoyltransferase"/>
    <property type="match status" value="1"/>
</dbReference>
<dbReference type="EC" id="2.1.3.2" evidence="7"/>
<feature type="binding site" evidence="7">
    <location>
        <position position="112"/>
    </location>
    <ligand>
        <name>carbamoyl phosphate</name>
        <dbReference type="ChEBI" id="CHEBI:58228"/>
    </ligand>
</feature>
<dbReference type="GO" id="GO:0006207">
    <property type="term" value="P:'de novo' pyrimidine nucleobase biosynthetic process"/>
    <property type="evidence" value="ECO:0007669"/>
    <property type="project" value="InterPro"/>
</dbReference>
<keyword evidence="4 7" id="KW-0665">Pyrimidine biosynthesis</keyword>
<feature type="binding site" evidence="7">
    <location>
        <position position="62"/>
    </location>
    <ligand>
        <name>carbamoyl phosphate</name>
        <dbReference type="ChEBI" id="CHEBI:58228"/>
    </ligand>
</feature>
<dbReference type="HAMAP" id="MF_00001">
    <property type="entry name" value="Asp_carb_tr"/>
    <property type="match status" value="1"/>
</dbReference>
<dbReference type="PROSITE" id="PS00097">
    <property type="entry name" value="CARBAMOYLTRANSFERASE"/>
    <property type="match status" value="1"/>
</dbReference>
<dbReference type="GO" id="GO:0004070">
    <property type="term" value="F:aspartate carbamoyltransferase activity"/>
    <property type="evidence" value="ECO:0007669"/>
    <property type="project" value="UniProtKB-UniRule"/>
</dbReference>
<feature type="binding site" evidence="7">
    <location>
        <position position="269"/>
    </location>
    <ligand>
        <name>carbamoyl phosphate</name>
        <dbReference type="ChEBI" id="CHEBI:58228"/>
    </ligand>
</feature>
<dbReference type="PANTHER" id="PTHR45753:SF6">
    <property type="entry name" value="ASPARTATE CARBAMOYLTRANSFERASE"/>
    <property type="match status" value="1"/>
</dbReference>
<feature type="binding site" evidence="7">
    <location>
        <position position="173"/>
    </location>
    <ligand>
        <name>L-aspartate</name>
        <dbReference type="ChEBI" id="CHEBI:29991"/>
    </ligand>
</feature>
<feature type="binding site" evidence="7">
    <location>
        <position position="140"/>
    </location>
    <ligand>
        <name>carbamoyl phosphate</name>
        <dbReference type="ChEBI" id="CHEBI:58228"/>
    </ligand>
</feature>
<comment type="similarity">
    <text evidence="2 7">Belongs to the aspartate/ornithine carbamoyltransferase superfamily. ATCase family.</text>
</comment>
<gene>
    <name evidence="7" type="primary">pyrB</name>
    <name evidence="10" type="ORF">IPV69_24675</name>
</gene>
<feature type="binding site" evidence="7">
    <location>
        <position position="268"/>
    </location>
    <ligand>
        <name>carbamoyl phosphate</name>
        <dbReference type="ChEBI" id="CHEBI:58228"/>
    </ligand>
</feature>
<feature type="binding site" evidence="7">
    <location>
        <position position="227"/>
    </location>
    <ligand>
        <name>L-aspartate</name>
        <dbReference type="ChEBI" id="CHEBI:29991"/>
    </ligand>
</feature>
<dbReference type="SUPFAM" id="SSF53671">
    <property type="entry name" value="Aspartate/ornithine carbamoyltransferase"/>
    <property type="match status" value="1"/>
</dbReference>
<dbReference type="GO" id="GO:0044205">
    <property type="term" value="P:'de novo' UMP biosynthetic process"/>
    <property type="evidence" value="ECO:0007669"/>
    <property type="project" value="UniProtKB-UniRule"/>
</dbReference>
<evidence type="ECO:0000256" key="1">
    <source>
        <dbReference type="ARBA" id="ARBA00004852"/>
    </source>
</evidence>
<comment type="function">
    <text evidence="5 7">Catalyzes the condensation of carbamoyl phosphate and aspartate to form carbamoyl aspartate and inorganic phosphate, the committed step in the de novo pyrimidine nucleotide biosynthesis pathway.</text>
</comment>
<evidence type="ECO:0000259" key="9">
    <source>
        <dbReference type="Pfam" id="PF02729"/>
    </source>
</evidence>
<keyword evidence="3 7" id="KW-0808">Transferase</keyword>
<comment type="pathway">
    <text evidence="1 7">Pyrimidine metabolism; UMP biosynthesis via de novo pathway; (S)-dihydroorotate from bicarbonate: step 2/3.</text>
</comment>
<dbReference type="Pfam" id="PF00185">
    <property type="entry name" value="OTCace"/>
    <property type="match status" value="1"/>
</dbReference>
<evidence type="ECO:0000313" key="10">
    <source>
        <dbReference type="EMBL" id="QOV89360.1"/>
    </source>
</evidence>
<organism evidence="10 11">
    <name type="scientific">Humisphaera borealis</name>
    <dbReference type="NCBI Taxonomy" id="2807512"/>
    <lineage>
        <taxon>Bacteria</taxon>
        <taxon>Pseudomonadati</taxon>
        <taxon>Planctomycetota</taxon>
        <taxon>Phycisphaerae</taxon>
        <taxon>Tepidisphaerales</taxon>
        <taxon>Tepidisphaeraceae</taxon>
        <taxon>Humisphaera</taxon>
    </lineage>
</organism>
<reference evidence="10 11" key="1">
    <citation type="submission" date="2020-10" db="EMBL/GenBank/DDBJ databases">
        <title>Wide distribution of Phycisphaera-like planctomycetes from WD2101 soil group in peatlands and genome analysis of the first cultivated representative.</title>
        <authorList>
            <person name="Dedysh S.N."/>
            <person name="Beletsky A.V."/>
            <person name="Ivanova A."/>
            <person name="Kulichevskaya I.S."/>
            <person name="Suzina N.E."/>
            <person name="Philippov D.A."/>
            <person name="Rakitin A.L."/>
            <person name="Mardanov A.V."/>
            <person name="Ravin N.V."/>
        </authorList>
    </citation>
    <scope>NUCLEOTIDE SEQUENCE [LARGE SCALE GENOMIC DNA]</scope>
    <source>
        <strain evidence="10 11">M1803</strain>
    </source>
</reference>
<dbReference type="RefSeq" id="WP_241179948.1">
    <property type="nucleotide sequence ID" value="NZ_CP063458.1"/>
</dbReference>
<evidence type="ECO:0000313" key="11">
    <source>
        <dbReference type="Proteomes" id="UP000593765"/>
    </source>
</evidence>
<dbReference type="GO" id="GO:0005829">
    <property type="term" value="C:cytosol"/>
    <property type="evidence" value="ECO:0007669"/>
    <property type="project" value="TreeGrafter"/>
</dbReference>
<dbReference type="GO" id="GO:0016597">
    <property type="term" value="F:amino acid binding"/>
    <property type="evidence" value="ECO:0007669"/>
    <property type="project" value="InterPro"/>
</dbReference>
<sequence>MTQTDTWTRKHLLTLEELSADEIRFVLDTAHSFKEVSTRSVKKVPALRGKVVVNAFFEDSTRTRTSFELAAQRLGADVIAFTEKGSSVSKGETLVDTARNIEAMGVDVIVCRHQAAGSAQVLARTLGCSIVNAGDGAHEHPTQGLLDLYTIRERFGRIEGLKVAIVGDIANSRVARSDLWGLKKMGAEVILVGPPTLLPKSFEKLGARVVHSLDEVIGEVDVVNMLRVQFERIKSSQFPTVREFTRFFGLTWDRFQKCKPGVFVMHPGPMNRGIEISSDIADGPQSGILKQVTNGLAVRMAVLYLVTQTSGR</sequence>
<dbReference type="KEGG" id="hbs:IPV69_24675"/>
<keyword evidence="11" id="KW-1185">Reference proteome</keyword>
<dbReference type="GO" id="GO:0006520">
    <property type="term" value="P:amino acid metabolic process"/>
    <property type="evidence" value="ECO:0007669"/>
    <property type="project" value="InterPro"/>
</dbReference>
<dbReference type="NCBIfam" id="TIGR00670">
    <property type="entry name" value="asp_carb_tr"/>
    <property type="match status" value="1"/>
</dbReference>
<dbReference type="PRINTS" id="PR00101">
    <property type="entry name" value="ATCASE"/>
</dbReference>
<dbReference type="NCBIfam" id="NF002032">
    <property type="entry name" value="PRK00856.1"/>
    <property type="match status" value="1"/>
</dbReference>
<accession>A0A7M2WXW4</accession>
<protein>
    <recommendedName>
        <fullName evidence="7">Aspartate carbamoyltransferase</fullName>
        <ecNumber evidence="7">2.1.3.2</ecNumber>
    </recommendedName>
    <alternativeName>
        <fullName evidence="7">Aspartate transcarbamylase</fullName>
        <shortName evidence="7">ATCase</shortName>
    </alternativeName>
</protein>
<feature type="binding site" evidence="7">
    <location>
        <position position="90"/>
    </location>
    <ligand>
        <name>L-aspartate</name>
        <dbReference type="ChEBI" id="CHEBI:29991"/>
    </ligand>
</feature>
<evidence type="ECO:0000256" key="7">
    <source>
        <dbReference type="HAMAP-Rule" id="MF_00001"/>
    </source>
</evidence>
<comment type="subunit">
    <text evidence="7">Heterododecamer (2C3:3R2) of six catalytic PyrB chains organized as two trimers (C3), and six regulatory PyrI chains organized as three dimers (R2).</text>
</comment>
<dbReference type="AlphaFoldDB" id="A0A7M2WXW4"/>
<proteinExistence type="inferred from homology"/>
<dbReference type="Pfam" id="PF02729">
    <property type="entry name" value="OTCace_N"/>
    <property type="match status" value="1"/>
</dbReference>
<evidence type="ECO:0000256" key="2">
    <source>
        <dbReference type="ARBA" id="ARBA00008896"/>
    </source>
</evidence>
<comment type="catalytic activity">
    <reaction evidence="6 7">
        <text>carbamoyl phosphate + L-aspartate = N-carbamoyl-L-aspartate + phosphate + H(+)</text>
        <dbReference type="Rhea" id="RHEA:20013"/>
        <dbReference type="ChEBI" id="CHEBI:15378"/>
        <dbReference type="ChEBI" id="CHEBI:29991"/>
        <dbReference type="ChEBI" id="CHEBI:32814"/>
        <dbReference type="ChEBI" id="CHEBI:43474"/>
        <dbReference type="ChEBI" id="CHEBI:58228"/>
        <dbReference type="EC" id="2.1.3.2"/>
    </reaction>
</comment>
<evidence type="ECO:0000259" key="8">
    <source>
        <dbReference type="Pfam" id="PF00185"/>
    </source>
</evidence>
<dbReference type="InterPro" id="IPR036901">
    <property type="entry name" value="Asp/Orn_carbamoylTrfase_sf"/>
</dbReference>
<evidence type="ECO:0000256" key="3">
    <source>
        <dbReference type="ARBA" id="ARBA00022679"/>
    </source>
</evidence>